<feature type="transmembrane region" description="Helical" evidence="5">
    <location>
        <begin position="163"/>
        <end position="186"/>
    </location>
</feature>
<accession>A0A0S2LY36</accession>
<dbReference type="InterPro" id="IPR049453">
    <property type="entry name" value="Memb_transporter_dom"/>
</dbReference>
<evidence type="ECO:0000256" key="5">
    <source>
        <dbReference type="SAM" id="Phobius"/>
    </source>
</evidence>
<evidence type="ECO:0000256" key="4">
    <source>
        <dbReference type="ARBA" id="ARBA00023136"/>
    </source>
</evidence>
<reference evidence="8" key="1">
    <citation type="submission" date="2015-11" db="EMBL/GenBank/DDBJ databases">
        <authorList>
            <person name="Kumar R."/>
            <person name="Singh D."/>
            <person name="Swarnkar M.K."/>
            <person name="Singh A.K."/>
            <person name="Kumar S."/>
        </authorList>
    </citation>
    <scope>NUCLEOTIDE SEQUENCE [LARGE SCALE GENOMIC DNA]</scope>
    <source>
        <strain evidence="8">ERGS4:06</strain>
    </source>
</reference>
<keyword evidence="3 5" id="KW-1133">Transmembrane helix</keyword>
<name>A0A0S2LY36_9MICC</name>
<dbReference type="Pfam" id="PF13515">
    <property type="entry name" value="FUSC_2"/>
    <property type="match status" value="1"/>
</dbReference>
<organism evidence="7 8">
    <name type="scientific">Arthrobacter alpinus</name>
    <dbReference type="NCBI Taxonomy" id="656366"/>
    <lineage>
        <taxon>Bacteria</taxon>
        <taxon>Bacillati</taxon>
        <taxon>Actinomycetota</taxon>
        <taxon>Actinomycetes</taxon>
        <taxon>Micrococcales</taxon>
        <taxon>Micrococcaceae</taxon>
        <taxon>Arthrobacter</taxon>
    </lineage>
</organism>
<feature type="transmembrane region" description="Helical" evidence="5">
    <location>
        <begin position="387"/>
        <end position="413"/>
    </location>
</feature>
<feature type="transmembrane region" description="Helical" evidence="5">
    <location>
        <begin position="115"/>
        <end position="132"/>
    </location>
</feature>
<evidence type="ECO:0000313" key="8">
    <source>
        <dbReference type="Proteomes" id="UP000059574"/>
    </source>
</evidence>
<feature type="transmembrane region" description="Helical" evidence="5">
    <location>
        <begin position="34"/>
        <end position="55"/>
    </location>
</feature>
<feature type="transmembrane region" description="Helical" evidence="5">
    <location>
        <begin position="89"/>
        <end position="109"/>
    </location>
</feature>
<dbReference type="EMBL" id="CP013200">
    <property type="protein sequence ID" value="ALO66214.1"/>
    <property type="molecule type" value="Genomic_DNA"/>
</dbReference>
<evidence type="ECO:0000256" key="1">
    <source>
        <dbReference type="ARBA" id="ARBA00004141"/>
    </source>
</evidence>
<dbReference type="GO" id="GO:0016020">
    <property type="term" value="C:membrane"/>
    <property type="evidence" value="ECO:0007669"/>
    <property type="project" value="UniProtKB-SubCell"/>
</dbReference>
<keyword evidence="2 5" id="KW-0812">Transmembrane</keyword>
<evidence type="ECO:0000256" key="2">
    <source>
        <dbReference type="ARBA" id="ARBA00022692"/>
    </source>
</evidence>
<protein>
    <recommendedName>
        <fullName evidence="6">Integral membrane bound transporter domain-containing protein</fullName>
    </recommendedName>
</protein>
<evidence type="ECO:0000256" key="3">
    <source>
        <dbReference type="ARBA" id="ARBA00022989"/>
    </source>
</evidence>
<proteinExistence type="predicted"/>
<dbReference type="AlphaFoldDB" id="A0A0S2LY36"/>
<feature type="domain" description="Integral membrane bound transporter" evidence="6">
    <location>
        <begin position="345"/>
        <end position="468"/>
    </location>
</feature>
<comment type="subcellular location">
    <subcellularLocation>
        <location evidence="1">Membrane</location>
        <topology evidence="1">Multi-pass membrane protein</topology>
    </subcellularLocation>
</comment>
<keyword evidence="4 5" id="KW-0472">Membrane</keyword>
<evidence type="ECO:0000259" key="6">
    <source>
        <dbReference type="Pfam" id="PF13515"/>
    </source>
</evidence>
<sequence>MISNPRFRHTGTALAHPLSRSAWRDAFAMRPADAIFTTAIKVGIAATLVLIAGGLLGQPQLAGMAALGALTSAFGRYQPYRRLGRMMAIVGAGMVIAMVIGTLLGAANVPMMSQILVLSVLAGLAAHIFLAFRISGPGAVILVFAAGAGSGYTHSYAAMLGPIVAIIIGVVVGWLAAMAPVLWVPLAPSRLAVARAIANVVGLEADDAGPLRAAAKASLRSARESVTVTAGTFRATHSRSVSLRQNADQLHLLLDEAEAALTLFESSSDGAYSEAFIHLVQHESQLRKIHGIPTVSAPITPDVPAIASTRNLVHKGFWEGAKAELTARTSIHQALRMAAAAALSGWAAVGLGLEHPLWATMGAIAALQGLSYATTVQRSIQRLVGNVIGAIVAVGILSLALGFWPSVVLVIIFQVMAELLVLKNYTLTTIAVTPMALIMTGLGTNLGTEAALSRVVDTLVGVVIGTIVAAVSISLSDRQHIPTSTDGSKR</sequence>
<dbReference type="OrthoDB" id="581879at2"/>
<feature type="transmembrane region" description="Helical" evidence="5">
    <location>
        <begin position="455"/>
        <end position="475"/>
    </location>
</feature>
<dbReference type="RefSeq" id="WP_062286834.1">
    <property type="nucleotide sequence ID" value="NZ_CP013200.1"/>
</dbReference>
<feature type="transmembrane region" description="Helical" evidence="5">
    <location>
        <begin position="425"/>
        <end position="443"/>
    </location>
</feature>
<dbReference type="Proteomes" id="UP000059574">
    <property type="component" value="Chromosome"/>
</dbReference>
<reference evidence="7 8" key="2">
    <citation type="journal article" date="2016" name="J. Biotechnol.">
        <title>Complete genome sequence of Arthrobacter alpinus ERGS4:06, a yellow pigmented bacterium tolerant to cold and radiations isolated from Sikkim Himalaya.</title>
        <authorList>
            <person name="Kumar R."/>
            <person name="Singh D."/>
            <person name="Swarnkar M.K."/>
            <person name="Singh A.K."/>
            <person name="Kumar S."/>
        </authorList>
    </citation>
    <scope>NUCLEOTIDE SEQUENCE [LARGE SCALE GENOMIC DNA]</scope>
    <source>
        <strain evidence="7 8">ERGS4:06</strain>
    </source>
</reference>
<gene>
    <name evidence="7" type="ORF">AS189_06530</name>
</gene>
<evidence type="ECO:0000313" key="7">
    <source>
        <dbReference type="EMBL" id="ALO66214.1"/>
    </source>
</evidence>